<name>A0A2U2MTP8_9BIFI</name>
<dbReference type="OrthoDB" id="3187690at2"/>
<dbReference type="AlphaFoldDB" id="A0A2U2MTP8"/>
<sequence length="562" mass="63267">MNDGLSIRRFNLIDEPWIPCVLDDGGFKELSLRDVFREARRIRMISGDLPQQDIPLVRLLVAILFRAYCDTEASRVQMLALWKHLWDNQAFDMDVLEDYFDEFHDRFYLLDSRHPFYQVPNLTYSGKKEYDPIGEMIADVPKSEKFLFSLRSPEYLDSVDFAQAARWVVFLQAYDTAGIKTPVVGNTHINKGKVYAPKGVAGTGWLGVLGPVTVEGANLVQSLLLNWCLYDTRNNTTELFGNADDLPPWELDESPGFDLRMRTSFTGPVDALTFQSRRLRLVPNADNDRIIGIVNCYGDVIAPYNTDECEKMTAWRISVPQQKKLGLSTAPFMPVTHDAGKSLWRGLASLLEVGDADLRPGVIRWIEELQRKGCLAQGEHPLSKFSIRAQGMTYGTQSSVYETGIDDVVQLPVVFARKDYPAINAVVEIITNTSKAVDVVLVGYVHNLRAAAGDRASGKRAQASSEKIKEHAYAQLDELFRDRLAGFTPDKDYESYRRAWHDDAHRILLAIGREYLADSDVSAFDEHDVGRMGTMSAARARQLFWGGLNKTLGKISDHKEGA</sequence>
<proteinExistence type="predicted"/>
<keyword evidence="2" id="KW-1185">Reference proteome</keyword>
<gene>
    <name evidence="1" type="primary">casA</name>
    <name evidence="1" type="ORF">DF200_03285</name>
</gene>
<dbReference type="Pfam" id="PF09481">
    <property type="entry name" value="CRISPR_Cse1"/>
    <property type="match status" value="1"/>
</dbReference>
<comment type="caution">
    <text evidence="1">The sequence shown here is derived from an EMBL/GenBank/DDBJ whole genome shotgun (WGS) entry which is preliminary data.</text>
</comment>
<dbReference type="CDD" id="cd09729">
    <property type="entry name" value="Cse1_I-E"/>
    <property type="match status" value="1"/>
</dbReference>
<reference evidence="1 2" key="1">
    <citation type="journal article" date="2018" name="Int. J. Syst. Evol. Microbiol.">
        <title>Bifidobacterium catulorum sp. nov., a novel taxon from the faeces of the baby common marmoset (Callithrix jacchus).</title>
        <authorList>
            <person name="Modesto M."/>
            <person name="Michelini S."/>
            <person name="Oki K."/>
            <person name="Biavati B."/>
            <person name="Watanabe K."/>
            <person name="Mattarelli P."/>
        </authorList>
    </citation>
    <scope>NUCLEOTIDE SEQUENCE [LARGE SCALE GENOMIC DNA]</scope>
    <source>
        <strain evidence="1 2">MRM 8.19</strain>
    </source>
</reference>
<accession>A0A2U2MTP8</accession>
<organism evidence="1 2">
    <name type="scientific">Bifidobacterium catulorum</name>
    <dbReference type="NCBI Taxonomy" id="1630173"/>
    <lineage>
        <taxon>Bacteria</taxon>
        <taxon>Bacillati</taxon>
        <taxon>Actinomycetota</taxon>
        <taxon>Actinomycetes</taxon>
        <taxon>Bifidobacteriales</taxon>
        <taxon>Bifidobacteriaceae</taxon>
        <taxon>Bifidobacterium</taxon>
    </lineage>
</organism>
<dbReference type="Proteomes" id="UP000245753">
    <property type="component" value="Unassembled WGS sequence"/>
</dbReference>
<dbReference type="Gene3D" id="1.10.132.100">
    <property type="match status" value="1"/>
</dbReference>
<protein>
    <submittedName>
        <fullName evidence="1">Type I-E CRISPR-associated protein Cse1/CasA</fullName>
    </submittedName>
</protein>
<evidence type="ECO:0000313" key="1">
    <source>
        <dbReference type="EMBL" id="PWG60240.1"/>
    </source>
</evidence>
<dbReference type="InterPro" id="IPR013381">
    <property type="entry name" value="CRISPR-assoc_prot_Cse1"/>
</dbReference>
<dbReference type="NCBIfam" id="TIGR02547">
    <property type="entry name" value="casA_cse1"/>
    <property type="match status" value="1"/>
</dbReference>
<evidence type="ECO:0000313" key="2">
    <source>
        <dbReference type="Proteomes" id="UP000245753"/>
    </source>
</evidence>
<dbReference type="RefSeq" id="WP_109136873.1">
    <property type="nucleotide sequence ID" value="NZ_QFFN01000005.1"/>
</dbReference>
<dbReference type="EMBL" id="QFFN01000005">
    <property type="protein sequence ID" value="PWG60240.1"/>
    <property type="molecule type" value="Genomic_DNA"/>
</dbReference>